<keyword evidence="5" id="KW-0393">Immunoglobulin domain</keyword>
<sequence length="390" mass="43559">MRRNVTGYVFNARIKHNRYNERVLASVVAGVHGQFSISVEVSRTHAHIGDDFLASCRVINEQRKPFFIVWERKTDTHTVQLASSEHLNSDFKSTGRYWANRTRIVGGDIGDITFYMGITALEGADSGEIGCKIEQENIEVFKELTVFVPIKAVQLTSQYSNGTHAVAYVDGQVVAFNEGDSRRVFCHVNGSYPTPEIAVMIGDKILTGNFNQKLRLVKKGSVKGLQDLTYEVTLSNDELVFDYAYNNEMLKCVATLPGSGFPPKTIGIDVEIAGYKPKFECEDTVISRIHEDSLNITCVVHADPPVSKANFYWSRFSSGDAITLAKGEENGHYAAFIVPGRSVEEIHMVLRIDRVFTQHFRKYFFHAENSIGNSTFAVSLKQGESTSDDT</sequence>
<proteinExistence type="predicted"/>
<dbReference type="InterPro" id="IPR013783">
    <property type="entry name" value="Ig-like_fold"/>
</dbReference>
<evidence type="ECO:0000313" key="7">
    <source>
        <dbReference type="Proteomes" id="UP001209878"/>
    </source>
</evidence>
<keyword evidence="3" id="KW-1015">Disulfide bond</keyword>
<reference evidence="6" key="1">
    <citation type="journal article" date="2023" name="Mol. Biol. Evol.">
        <title>Third-Generation Sequencing Reveals the Adaptive Role of the Epigenome in Three Deep-Sea Polychaetes.</title>
        <authorList>
            <person name="Perez M."/>
            <person name="Aroh O."/>
            <person name="Sun Y."/>
            <person name="Lan Y."/>
            <person name="Juniper S.K."/>
            <person name="Young C.R."/>
            <person name="Angers B."/>
            <person name="Qian P.Y."/>
        </authorList>
    </citation>
    <scope>NUCLEOTIDE SEQUENCE</scope>
    <source>
        <strain evidence="6">R07B-5</strain>
    </source>
</reference>
<dbReference type="InterPro" id="IPR051275">
    <property type="entry name" value="Cell_adhesion_signaling"/>
</dbReference>
<evidence type="ECO:0000256" key="2">
    <source>
        <dbReference type="ARBA" id="ARBA00023136"/>
    </source>
</evidence>
<comment type="caution">
    <text evidence="6">The sequence shown here is derived from an EMBL/GenBank/DDBJ whole genome shotgun (WGS) entry which is preliminary data.</text>
</comment>
<dbReference type="InterPro" id="IPR036179">
    <property type="entry name" value="Ig-like_dom_sf"/>
</dbReference>
<gene>
    <name evidence="6" type="ORF">NP493_98g02005</name>
</gene>
<evidence type="ECO:0008006" key="8">
    <source>
        <dbReference type="Google" id="ProtNLM"/>
    </source>
</evidence>
<dbReference type="GO" id="GO:0005886">
    <property type="term" value="C:plasma membrane"/>
    <property type="evidence" value="ECO:0007669"/>
    <property type="project" value="TreeGrafter"/>
</dbReference>
<accession>A0AAD9P7Q5</accession>
<dbReference type="EMBL" id="JAODUO010000098">
    <property type="protein sequence ID" value="KAK2189736.1"/>
    <property type="molecule type" value="Genomic_DNA"/>
</dbReference>
<organism evidence="6 7">
    <name type="scientific">Ridgeia piscesae</name>
    <name type="common">Tubeworm</name>
    <dbReference type="NCBI Taxonomy" id="27915"/>
    <lineage>
        <taxon>Eukaryota</taxon>
        <taxon>Metazoa</taxon>
        <taxon>Spiralia</taxon>
        <taxon>Lophotrochozoa</taxon>
        <taxon>Annelida</taxon>
        <taxon>Polychaeta</taxon>
        <taxon>Sedentaria</taxon>
        <taxon>Canalipalpata</taxon>
        <taxon>Sabellida</taxon>
        <taxon>Siboglinidae</taxon>
        <taxon>Ridgeia</taxon>
    </lineage>
</organism>
<name>A0AAD9P7Q5_RIDPI</name>
<dbReference type="PANTHER" id="PTHR11640">
    <property type="entry name" value="NEPHRIN"/>
    <property type="match status" value="1"/>
</dbReference>
<keyword evidence="7" id="KW-1185">Reference proteome</keyword>
<dbReference type="SUPFAM" id="SSF48726">
    <property type="entry name" value="Immunoglobulin"/>
    <property type="match status" value="1"/>
</dbReference>
<evidence type="ECO:0000313" key="6">
    <source>
        <dbReference type="EMBL" id="KAK2189736.1"/>
    </source>
</evidence>
<dbReference type="Gene3D" id="2.60.40.10">
    <property type="entry name" value="Immunoglobulins"/>
    <property type="match status" value="1"/>
</dbReference>
<evidence type="ECO:0000256" key="3">
    <source>
        <dbReference type="ARBA" id="ARBA00023157"/>
    </source>
</evidence>
<dbReference type="GO" id="GO:0050839">
    <property type="term" value="F:cell adhesion molecule binding"/>
    <property type="evidence" value="ECO:0007669"/>
    <property type="project" value="TreeGrafter"/>
</dbReference>
<dbReference type="PANTHER" id="PTHR11640:SF31">
    <property type="entry name" value="IRREGULAR CHIASM C-ROUGHEST PROTEIN-RELATED"/>
    <property type="match status" value="1"/>
</dbReference>
<evidence type="ECO:0000256" key="5">
    <source>
        <dbReference type="ARBA" id="ARBA00023319"/>
    </source>
</evidence>
<dbReference type="Proteomes" id="UP001209878">
    <property type="component" value="Unassembled WGS sequence"/>
</dbReference>
<keyword evidence="4" id="KW-0325">Glycoprotein</keyword>
<dbReference type="GO" id="GO:0005911">
    <property type="term" value="C:cell-cell junction"/>
    <property type="evidence" value="ECO:0007669"/>
    <property type="project" value="TreeGrafter"/>
</dbReference>
<comment type="subcellular location">
    <subcellularLocation>
        <location evidence="1">Membrane</location>
        <topology evidence="1">Single-pass type I membrane protein</topology>
    </subcellularLocation>
</comment>
<evidence type="ECO:0000256" key="1">
    <source>
        <dbReference type="ARBA" id="ARBA00004479"/>
    </source>
</evidence>
<protein>
    <recommendedName>
        <fullName evidence="8">Ig-like domain-containing protein</fullName>
    </recommendedName>
</protein>
<evidence type="ECO:0000256" key="4">
    <source>
        <dbReference type="ARBA" id="ARBA00023180"/>
    </source>
</evidence>
<keyword evidence="2" id="KW-0472">Membrane</keyword>
<dbReference type="GO" id="GO:0098609">
    <property type="term" value="P:cell-cell adhesion"/>
    <property type="evidence" value="ECO:0007669"/>
    <property type="project" value="TreeGrafter"/>
</dbReference>
<dbReference type="AlphaFoldDB" id="A0AAD9P7Q5"/>